<feature type="transmembrane region" description="Helical" evidence="1">
    <location>
        <begin position="67"/>
        <end position="85"/>
    </location>
</feature>
<feature type="transmembrane region" description="Helical" evidence="1">
    <location>
        <begin position="91"/>
        <end position="112"/>
    </location>
</feature>
<sequence length="290" mass="30091">MNALRPRLGVGAAISRAINLASFLLLPLAIKEAGLPTPLFLLTVLTYCVGIPLMGRVKVKSPHLVGPLINIVWAWIYAAIFILEYMGASKWFILAPTTFAGLAMGIGDGAYLSIRPREPWAIAGASSSLLLSIIKGYWFPLAASIASYSAAIAAALLMRGAEPPRAGEWGFSTLGAVGSGLSIGAAALFAGQFPFYLTALISPLLLRRRAWAAVLLLTAFSVALMPRPEIGAAAAGAAAWAYTGWTEGRGVGASVAALMIAAAAAAYPASGAVLSFITLIYLAVRSIRGS</sequence>
<proteinExistence type="predicted"/>
<evidence type="ECO:0000313" key="2">
    <source>
        <dbReference type="EMBL" id="GGP19631.1"/>
    </source>
</evidence>
<protein>
    <submittedName>
        <fullName evidence="2">Uncharacterized protein</fullName>
    </submittedName>
</protein>
<dbReference type="Proteomes" id="UP000610960">
    <property type="component" value="Unassembled WGS sequence"/>
</dbReference>
<feature type="transmembrane region" description="Helical" evidence="1">
    <location>
        <begin position="169"/>
        <end position="197"/>
    </location>
</feature>
<dbReference type="AlphaFoldDB" id="A0A830GU90"/>
<feature type="transmembrane region" description="Helical" evidence="1">
    <location>
        <begin position="36"/>
        <end position="55"/>
    </location>
</feature>
<gene>
    <name evidence="2" type="ORF">GCM10007981_04090</name>
</gene>
<keyword evidence="3" id="KW-1185">Reference proteome</keyword>
<organism evidence="2 3">
    <name type="scientific">Thermocladium modestius</name>
    <dbReference type="NCBI Taxonomy" id="62609"/>
    <lineage>
        <taxon>Archaea</taxon>
        <taxon>Thermoproteota</taxon>
        <taxon>Thermoprotei</taxon>
        <taxon>Thermoproteales</taxon>
        <taxon>Thermoproteaceae</taxon>
        <taxon>Thermocladium</taxon>
    </lineage>
</organism>
<evidence type="ECO:0000256" key="1">
    <source>
        <dbReference type="SAM" id="Phobius"/>
    </source>
</evidence>
<keyword evidence="1" id="KW-0812">Transmembrane</keyword>
<evidence type="ECO:0000313" key="3">
    <source>
        <dbReference type="Proteomes" id="UP000610960"/>
    </source>
</evidence>
<feature type="transmembrane region" description="Helical" evidence="1">
    <location>
        <begin position="137"/>
        <end position="157"/>
    </location>
</feature>
<keyword evidence="1" id="KW-0472">Membrane</keyword>
<keyword evidence="1" id="KW-1133">Transmembrane helix</keyword>
<feature type="transmembrane region" description="Helical" evidence="1">
    <location>
        <begin position="12"/>
        <end position="30"/>
    </location>
</feature>
<feature type="transmembrane region" description="Helical" evidence="1">
    <location>
        <begin position="255"/>
        <end position="284"/>
    </location>
</feature>
<reference evidence="2" key="2">
    <citation type="submission" date="2020-09" db="EMBL/GenBank/DDBJ databases">
        <authorList>
            <person name="Sun Q."/>
            <person name="Ohkuma M."/>
        </authorList>
    </citation>
    <scope>NUCLEOTIDE SEQUENCE</scope>
    <source>
        <strain evidence="2">JCM 10088</strain>
    </source>
</reference>
<accession>A0A830GU90</accession>
<name>A0A830GU90_9CREN</name>
<comment type="caution">
    <text evidence="2">The sequence shown here is derived from an EMBL/GenBank/DDBJ whole genome shotgun (WGS) entry which is preliminary data.</text>
</comment>
<dbReference type="EMBL" id="BMNL01000001">
    <property type="protein sequence ID" value="GGP19631.1"/>
    <property type="molecule type" value="Genomic_DNA"/>
</dbReference>
<reference evidence="2" key="1">
    <citation type="journal article" date="2014" name="Int. J. Syst. Evol. Microbiol.">
        <title>Complete genome sequence of Corynebacterium casei LMG S-19264T (=DSM 44701T), isolated from a smear-ripened cheese.</title>
        <authorList>
            <consortium name="US DOE Joint Genome Institute (JGI-PGF)"/>
            <person name="Walter F."/>
            <person name="Albersmeier A."/>
            <person name="Kalinowski J."/>
            <person name="Ruckert C."/>
        </authorList>
    </citation>
    <scope>NUCLEOTIDE SEQUENCE</scope>
    <source>
        <strain evidence="2">JCM 10088</strain>
    </source>
</reference>
<feature type="transmembrane region" description="Helical" evidence="1">
    <location>
        <begin position="209"/>
        <end position="226"/>
    </location>
</feature>